<evidence type="ECO:0000313" key="2">
    <source>
        <dbReference type="EMBL" id="MVQ33682.1"/>
    </source>
</evidence>
<dbReference type="CDD" id="cd00093">
    <property type="entry name" value="HTH_XRE"/>
    <property type="match status" value="1"/>
</dbReference>
<accession>A0ABW9U2P3</accession>
<dbReference type="InterPro" id="IPR010982">
    <property type="entry name" value="Lambda_DNA-bd_dom_sf"/>
</dbReference>
<evidence type="ECO:0000259" key="1">
    <source>
        <dbReference type="PROSITE" id="PS50943"/>
    </source>
</evidence>
<proteinExistence type="predicted"/>
<dbReference type="Proteomes" id="UP000467637">
    <property type="component" value="Unassembled WGS sequence"/>
</dbReference>
<name>A0ABW9U2P3_9BACL</name>
<organism evidence="2 3">
    <name type="scientific">Paenibacillus anseongense</name>
    <dbReference type="NCBI Taxonomy" id="2682845"/>
    <lineage>
        <taxon>Bacteria</taxon>
        <taxon>Bacillati</taxon>
        <taxon>Bacillota</taxon>
        <taxon>Bacilli</taxon>
        <taxon>Bacillales</taxon>
        <taxon>Paenibacillaceae</taxon>
        <taxon>Paenibacillus</taxon>
    </lineage>
</organism>
<sequence length="82" mass="9006">MKFGAIMQACRERAGLSQEQLAEKLNRSRSCISKLENDRKVPDAPTLLSWADITNSKDVVVAFFCGMDGLSIMQNVMGLVIG</sequence>
<protein>
    <submittedName>
        <fullName evidence="2">Helix-turn-helix domain-containing protein</fullName>
    </submittedName>
</protein>
<evidence type="ECO:0000313" key="3">
    <source>
        <dbReference type="Proteomes" id="UP000467637"/>
    </source>
</evidence>
<comment type="caution">
    <text evidence="2">The sequence shown here is derived from an EMBL/GenBank/DDBJ whole genome shotgun (WGS) entry which is preliminary data.</text>
</comment>
<dbReference type="Pfam" id="PF13560">
    <property type="entry name" value="HTH_31"/>
    <property type="match status" value="1"/>
</dbReference>
<dbReference type="EMBL" id="WSEM01000004">
    <property type="protein sequence ID" value="MVQ33682.1"/>
    <property type="molecule type" value="Genomic_DNA"/>
</dbReference>
<feature type="domain" description="HTH cro/C1-type" evidence="1">
    <location>
        <begin position="7"/>
        <end position="62"/>
    </location>
</feature>
<dbReference type="SMART" id="SM00530">
    <property type="entry name" value="HTH_XRE"/>
    <property type="match status" value="1"/>
</dbReference>
<keyword evidence="3" id="KW-1185">Reference proteome</keyword>
<gene>
    <name evidence="2" type="ORF">GON05_03360</name>
</gene>
<reference evidence="2 3" key="1">
    <citation type="submission" date="2019-12" db="EMBL/GenBank/DDBJ databases">
        <authorList>
            <person name="Huq M.A."/>
        </authorList>
    </citation>
    <scope>NUCLEOTIDE SEQUENCE [LARGE SCALE GENOMIC DNA]</scope>
    <source>
        <strain evidence="2 3">MAH-34</strain>
    </source>
</reference>
<dbReference type="SUPFAM" id="SSF47413">
    <property type="entry name" value="lambda repressor-like DNA-binding domains"/>
    <property type="match status" value="1"/>
</dbReference>
<dbReference type="InterPro" id="IPR001387">
    <property type="entry name" value="Cro/C1-type_HTH"/>
</dbReference>
<dbReference type="Gene3D" id="1.10.260.40">
    <property type="entry name" value="lambda repressor-like DNA-binding domains"/>
    <property type="match status" value="1"/>
</dbReference>
<dbReference type="PROSITE" id="PS50943">
    <property type="entry name" value="HTH_CROC1"/>
    <property type="match status" value="1"/>
</dbReference>